<gene>
    <name evidence="2" type="ORF">N177_1276</name>
</gene>
<accession>V4RIM9</accession>
<organism evidence="2 3">
    <name type="scientific">Lutibaculum baratangense AMV1</name>
    <dbReference type="NCBI Taxonomy" id="631454"/>
    <lineage>
        <taxon>Bacteria</taxon>
        <taxon>Pseudomonadati</taxon>
        <taxon>Pseudomonadota</taxon>
        <taxon>Alphaproteobacteria</taxon>
        <taxon>Hyphomicrobiales</taxon>
        <taxon>Tepidamorphaceae</taxon>
        <taxon>Lutibaculum</taxon>
    </lineage>
</organism>
<proteinExistence type="predicted"/>
<protein>
    <submittedName>
        <fullName evidence="2">Uncharacterized protein</fullName>
    </submittedName>
</protein>
<name>V4RIM9_9HYPH</name>
<sequence length="49" mass="5861">MTFLPLLVINFLLASFAAHFALRYLDSERSRRIAMPARVRHWSRARHKH</sequence>
<feature type="transmembrane region" description="Helical" evidence="1">
    <location>
        <begin position="6"/>
        <end position="25"/>
    </location>
</feature>
<dbReference type="Proteomes" id="UP000017819">
    <property type="component" value="Unassembled WGS sequence"/>
</dbReference>
<dbReference type="AlphaFoldDB" id="V4RIM9"/>
<evidence type="ECO:0000256" key="1">
    <source>
        <dbReference type="SAM" id="Phobius"/>
    </source>
</evidence>
<keyword evidence="1" id="KW-0472">Membrane</keyword>
<dbReference type="EMBL" id="AWXZ01000017">
    <property type="protein sequence ID" value="ESR25941.1"/>
    <property type="molecule type" value="Genomic_DNA"/>
</dbReference>
<comment type="caution">
    <text evidence="2">The sequence shown here is derived from an EMBL/GenBank/DDBJ whole genome shotgun (WGS) entry which is preliminary data.</text>
</comment>
<keyword evidence="1" id="KW-0812">Transmembrane</keyword>
<keyword evidence="1" id="KW-1133">Transmembrane helix</keyword>
<reference evidence="2 3" key="1">
    <citation type="journal article" date="2014" name="Genome Announc.">
        <title>Draft Genome Sequence of Lutibaculum baratangense Strain AMV1T, Isolated from a Mud Volcano in Andamans, India.</title>
        <authorList>
            <person name="Singh A."/>
            <person name="Sreenivas A."/>
            <person name="Sathyanarayana Reddy G."/>
            <person name="Pinnaka A.K."/>
            <person name="Shivaji S."/>
        </authorList>
    </citation>
    <scope>NUCLEOTIDE SEQUENCE [LARGE SCALE GENOMIC DNA]</scope>
    <source>
        <strain evidence="2 3">AMV1</strain>
    </source>
</reference>
<evidence type="ECO:0000313" key="3">
    <source>
        <dbReference type="Proteomes" id="UP000017819"/>
    </source>
</evidence>
<dbReference type="STRING" id="631454.N177_1276"/>
<evidence type="ECO:0000313" key="2">
    <source>
        <dbReference type="EMBL" id="ESR25941.1"/>
    </source>
</evidence>
<keyword evidence="3" id="KW-1185">Reference proteome</keyword>
<dbReference type="RefSeq" id="WP_023431421.1">
    <property type="nucleotide sequence ID" value="NZ_AWXZ01000017.1"/>
</dbReference>